<proteinExistence type="predicted"/>
<accession>A0ABS8DGJ3</accession>
<dbReference type="RefSeq" id="WP_066737510.1">
    <property type="nucleotide sequence ID" value="NZ_JAJCIQ010000005.1"/>
</dbReference>
<evidence type="ECO:0000256" key="1">
    <source>
        <dbReference type="SAM" id="Phobius"/>
    </source>
</evidence>
<feature type="transmembrane region" description="Helical" evidence="1">
    <location>
        <begin position="12"/>
        <end position="29"/>
    </location>
</feature>
<comment type="caution">
    <text evidence="2">The sequence shown here is derived from an EMBL/GenBank/DDBJ whole genome shotgun (WGS) entry which is preliminary data.</text>
</comment>
<organism evidence="2 3">
    <name type="scientific">Bariatricus massiliensis</name>
    <dbReference type="NCBI Taxonomy" id="1745713"/>
    <lineage>
        <taxon>Bacteria</taxon>
        <taxon>Bacillati</taxon>
        <taxon>Bacillota</taxon>
        <taxon>Clostridia</taxon>
        <taxon>Lachnospirales</taxon>
        <taxon>Lachnospiraceae</taxon>
        <taxon>Bariatricus</taxon>
    </lineage>
</organism>
<dbReference type="Proteomes" id="UP001299546">
    <property type="component" value="Unassembled WGS sequence"/>
</dbReference>
<protein>
    <submittedName>
        <fullName evidence="2">NfeD family protein</fullName>
    </submittedName>
</protein>
<sequence length="179" mass="20547">MKKEISFRVKDIWALVAVSAFSLLLVVIPKPWEMPRWEQPLITIWYLAFLYPIIFGFWESLDGDLLIEGRTQKMGVVNSFVVLAILIAIVSRGILSWLCTDLIACAILFAAREYGRYMHRRLEKKYIGKEGVLLGDLPNMAKAQIGDKEIKVCSKEHITKGTHVMINELKGTYKYVVRK</sequence>
<evidence type="ECO:0000313" key="3">
    <source>
        <dbReference type="Proteomes" id="UP001299546"/>
    </source>
</evidence>
<feature type="transmembrane region" description="Helical" evidence="1">
    <location>
        <begin position="78"/>
        <end position="111"/>
    </location>
</feature>
<evidence type="ECO:0000313" key="2">
    <source>
        <dbReference type="EMBL" id="MCB7387490.1"/>
    </source>
</evidence>
<name>A0ABS8DGJ3_9FIRM</name>
<keyword evidence="3" id="KW-1185">Reference proteome</keyword>
<reference evidence="2 3" key="1">
    <citation type="submission" date="2021-10" db="EMBL/GenBank/DDBJ databases">
        <title>Collection of gut derived symbiotic bacterial strains cultured from healthy donors.</title>
        <authorList>
            <person name="Lin H."/>
            <person name="Littmann E."/>
            <person name="Kohout C."/>
            <person name="Pamer E.G."/>
        </authorList>
    </citation>
    <scope>NUCLEOTIDE SEQUENCE [LARGE SCALE GENOMIC DNA]</scope>
    <source>
        <strain evidence="2 3">DFI.1.165</strain>
    </source>
</reference>
<feature type="transmembrane region" description="Helical" evidence="1">
    <location>
        <begin position="41"/>
        <end position="58"/>
    </location>
</feature>
<keyword evidence="1" id="KW-0472">Membrane</keyword>
<keyword evidence="1" id="KW-1133">Transmembrane helix</keyword>
<gene>
    <name evidence="2" type="ORF">LIZ65_09330</name>
</gene>
<dbReference type="EMBL" id="JAJCIS010000004">
    <property type="protein sequence ID" value="MCB7387490.1"/>
    <property type="molecule type" value="Genomic_DNA"/>
</dbReference>
<keyword evidence="1" id="KW-0812">Transmembrane</keyword>